<organism evidence="1 2">
    <name type="scientific">Chryseobacterium bernardetii</name>
    <dbReference type="NCBI Taxonomy" id="1241978"/>
    <lineage>
        <taxon>Bacteria</taxon>
        <taxon>Pseudomonadati</taxon>
        <taxon>Bacteroidota</taxon>
        <taxon>Flavobacteriia</taxon>
        <taxon>Flavobacteriales</taxon>
        <taxon>Weeksellaceae</taxon>
        <taxon>Chryseobacterium group</taxon>
        <taxon>Chryseobacterium</taxon>
    </lineage>
</organism>
<evidence type="ECO:0000313" key="1">
    <source>
        <dbReference type="EMBL" id="MDR6442270.1"/>
    </source>
</evidence>
<gene>
    <name evidence="1" type="ORF">J2795_002995</name>
</gene>
<reference evidence="1" key="1">
    <citation type="submission" date="2023-07" db="EMBL/GenBank/DDBJ databases">
        <title>Sorghum-associated microbial communities from plants grown in Nebraska, USA.</title>
        <authorList>
            <person name="Schachtman D."/>
        </authorList>
    </citation>
    <scope>NUCLEOTIDE SEQUENCE</scope>
    <source>
        <strain evidence="1">DS1280</strain>
    </source>
</reference>
<comment type="caution">
    <text evidence="1">The sequence shown here is derived from an EMBL/GenBank/DDBJ whole genome shotgun (WGS) entry which is preliminary data.</text>
</comment>
<evidence type="ECO:0000313" key="2">
    <source>
        <dbReference type="Proteomes" id="UP001184376"/>
    </source>
</evidence>
<proteinExistence type="predicted"/>
<sequence length="298" mass="34210">MNILKSEIEDLVQKQFGEKPISVNAIYQGGMNYVYAIALSNKIVMLKAYPPSRSNITEFEYNMLREAYDKGVKVPRVISFGKHNVFGFLFYHCIFGNDLIFEDLSADQRVCFASDLLENIMKFSELESPVFGAIDHKESSYNSWDCFLTDTIDTGLVNLKSIDVISRGKFQDICSFLKQYRRDFYQPGMAFGDLKSENIIVNEGKLAAIVDLESCFYGDPLISLGYLYAREGASPFYLSTEKIYNKFLNFQIEDVYFYALIRLLRISQHLKNPMPTGRARDPITTYFKGINNIIKNII</sequence>
<dbReference type="Proteomes" id="UP001184376">
    <property type="component" value="Unassembled WGS sequence"/>
</dbReference>
<dbReference type="EMBL" id="JAVDRG010000005">
    <property type="protein sequence ID" value="MDR6442270.1"/>
    <property type="molecule type" value="Genomic_DNA"/>
</dbReference>
<name>A0ACC6IWU9_9FLAO</name>
<keyword evidence="2" id="KW-1185">Reference proteome</keyword>
<protein>
    <submittedName>
        <fullName evidence="1">Fructosamine-3-kinase</fullName>
    </submittedName>
</protein>
<accession>A0ACC6IWU9</accession>